<gene>
    <name evidence="1" type="ORF">G3580_17700</name>
</gene>
<dbReference type="EMBL" id="CP048836">
    <property type="protein sequence ID" value="QID16142.1"/>
    <property type="molecule type" value="Genomic_DNA"/>
</dbReference>
<keyword evidence="2" id="KW-1185">Reference proteome</keyword>
<protein>
    <recommendedName>
        <fullName evidence="3">Tetratricopeptide repeat protein</fullName>
    </recommendedName>
</protein>
<dbReference type="AlphaFoldDB" id="A0A6C1AXR4"/>
<evidence type="ECO:0000313" key="2">
    <source>
        <dbReference type="Proteomes" id="UP000501991"/>
    </source>
</evidence>
<evidence type="ECO:0000313" key="1">
    <source>
        <dbReference type="EMBL" id="QID16142.1"/>
    </source>
</evidence>
<dbReference type="RefSeq" id="WP_173763308.1">
    <property type="nucleotide sequence ID" value="NZ_CP048836.1"/>
</dbReference>
<accession>A0A6C1AXR4</accession>
<dbReference type="Proteomes" id="UP000501991">
    <property type="component" value="Chromosome"/>
</dbReference>
<reference evidence="1 2" key="1">
    <citation type="submission" date="2020-02" db="EMBL/GenBank/DDBJ databases">
        <title>Nitrogenibacter mangrovi gen. nov., sp. nov. isolated from mangrove sediment, a denitrifying betaproteobacterium.</title>
        <authorList>
            <person name="Liao H."/>
            <person name="Tian Y."/>
        </authorList>
    </citation>
    <scope>NUCLEOTIDE SEQUENCE [LARGE SCALE GENOMIC DNA]</scope>
    <source>
        <strain evidence="1 2">M9-3-2</strain>
    </source>
</reference>
<dbReference type="KEGG" id="azq:G3580_17700"/>
<proteinExistence type="predicted"/>
<sequence length="61" mass="6349">MLELTPGHPAALLMETRALAALTRIAIAAGDLAAARDFNAAARERAPDDPEVMLAARVLAP</sequence>
<organism evidence="1 2">
    <name type="scientific">Nitrogeniibacter mangrovi</name>
    <dbReference type="NCBI Taxonomy" id="2016596"/>
    <lineage>
        <taxon>Bacteria</taxon>
        <taxon>Pseudomonadati</taxon>
        <taxon>Pseudomonadota</taxon>
        <taxon>Betaproteobacteria</taxon>
        <taxon>Rhodocyclales</taxon>
        <taxon>Zoogloeaceae</taxon>
        <taxon>Nitrogeniibacter</taxon>
    </lineage>
</organism>
<evidence type="ECO:0008006" key="3">
    <source>
        <dbReference type="Google" id="ProtNLM"/>
    </source>
</evidence>
<name>A0A6C1AXR4_9RHOO</name>